<name>A0A3Q7I567_SOLLC</name>
<dbReference type="SUPFAM" id="SSF56672">
    <property type="entry name" value="DNA/RNA polymerases"/>
    <property type="match status" value="1"/>
</dbReference>
<protein>
    <recommendedName>
        <fullName evidence="1">Reverse transcriptase Ty1/copia-type domain-containing protein</fullName>
    </recommendedName>
</protein>
<dbReference type="InterPro" id="IPR013103">
    <property type="entry name" value="RVT_2"/>
</dbReference>
<sequence length="428" mass="48423">MREINNLKTRLSTTFEMNNLGPAKQILGMKISRDRSASTLNLCQEFYIDKVVSRFRVNDAKPRTTPLANHFKLSKEQSPKTVEECDHMTLVPYASAVGSLMYVMVCTRPDIAHAVGVVSTYMANPGKEHWEAMNTSHCFGKGKVTLQAFVDADLGGDVDSSKSTSGPETQIPAALISRYQVNQSKVICKSAHFKDPSSKSFIQSPRPIYNFLLSFHSFLKHMESRNRVKQQTLLIQYDRDEGTRNCLSRDPLIIPYPFVRRTEWLDLVPPSSFTSNPAAFIGAGFLRGIFLQEAATEKSRCCGLLTLISNSKSFSGSMESRRMISFMTLSIRNVFYCLSEIRWRELPPTKTIKEVMSFLERLNYISRLIAQSTVVYEPIFKLLKKDAPTKCTKESQTTFDAIKNYLSNPLVLVPLREGVHFVVFVYLG</sequence>
<organism evidence="2">
    <name type="scientific">Solanum lycopersicum</name>
    <name type="common">Tomato</name>
    <name type="synonym">Lycopersicon esculentum</name>
    <dbReference type="NCBI Taxonomy" id="4081"/>
    <lineage>
        <taxon>Eukaryota</taxon>
        <taxon>Viridiplantae</taxon>
        <taxon>Streptophyta</taxon>
        <taxon>Embryophyta</taxon>
        <taxon>Tracheophyta</taxon>
        <taxon>Spermatophyta</taxon>
        <taxon>Magnoliopsida</taxon>
        <taxon>eudicotyledons</taxon>
        <taxon>Gunneridae</taxon>
        <taxon>Pentapetalae</taxon>
        <taxon>asterids</taxon>
        <taxon>lamiids</taxon>
        <taxon>Solanales</taxon>
        <taxon>Solanaceae</taxon>
        <taxon>Solanoideae</taxon>
        <taxon>Solaneae</taxon>
        <taxon>Solanum</taxon>
        <taxon>Solanum subgen. Lycopersicon</taxon>
    </lineage>
</organism>
<reference evidence="2" key="1">
    <citation type="journal article" date="2012" name="Nature">
        <title>The tomato genome sequence provides insights into fleshy fruit evolution.</title>
        <authorList>
            <consortium name="Tomato Genome Consortium"/>
        </authorList>
    </citation>
    <scope>NUCLEOTIDE SEQUENCE [LARGE SCALE GENOMIC DNA]</scope>
    <source>
        <strain evidence="2">cv. Heinz 1706</strain>
    </source>
</reference>
<dbReference type="InterPro" id="IPR043128">
    <property type="entry name" value="Rev_trsase/Diguanyl_cyclase"/>
</dbReference>
<accession>A0A3Q7I567</accession>
<proteinExistence type="predicted"/>
<dbReference type="Gene3D" id="3.30.70.270">
    <property type="match status" value="1"/>
</dbReference>
<dbReference type="InParanoid" id="A0A3Q7I567"/>
<dbReference type="PANTHER" id="PTHR11439">
    <property type="entry name" value="GAG-POL-RELATED RETROTRANSPOSON"/>
    <property type="match status" value="1"/>
</dbReference>
<dbReference type="STRING" id="4081.A0A3Q7I567"/>
<dbReference type="Proteomes" id="UP000004994">
    <property type="component" value="Chromosome 7"/>
</dbReference>
<dbReference type="InterPro" id="IPR043502">
    <property type="entry name" value="DNA/RNA_pol_sf"/>
</dbReference>
<dbReference type="PANTHER" id="PTHR11439:SF467">
    <property type="entry name" value="INTEGRASE CATALYTIC DOMAIN-CONTAINING PROTEIN"/>
    <property type="match status" value="1"/>
</dbReference>
<keyword evidence="3" id="KW-1185">Reference proteome</keyword>
<evidence type="ECO:0000259" key="1">
    <source>
        <dbReference type="Pfam" id="PF07727"/>
    </source>
</evidence>
<reference evidence="2" key="2">
    <citation type="submission" date="2019-01" db="UniProtKB">
        <authorList>
            <consortium name="EnsemblPlants"/>
        </authorList>
    </citation>
    <scope>IDENTIFICATION</scope>
    <source>
        <strain evidence="2">cv. Heinz 1706</strain>
    </source>
</reference>
<dbReference type="AlphaFoldDB" id="A0A3Q7I567"/>
<evidence type="ECO:0000313" key="2">
    <source>
        <dbReference type="EnsemblPlants" id="Solyc07g040805.1.1"/>
    </source>
</evidence>
<evidence type="ECO:0000313" key="3">
    <source>
        <dbReference type="Proteomes" id="UP000004994"/>
    </source>
</evidence>
<dbReference type="Pfam" id="PF07727">
    <property type="entry name" value="RVT_2"/>
    <property type="match status" value="1"/>
</dbReference>
<feature type="domain" description="Reverse transcriptase Ty1/copia-type" evidence="1">
    <location>
        <begin position="1"/>
        <end position="67"/>
    </location>
</feature>
<dbReference type="EnsemblPlants" id="Solyc07g040805.1.1">
    <property type="protein sequence ID" value="Solyc07g040805.1.1"/>
    <property type="gene ID" value="Solyc07g040805.1"/>
</dbReference>
<dbReference type="Gramene" id="Solyc07g040805.1.1">
    <property type="protein sequence ID" value="Solyc07g040805.1.1"/>
    <property type="gene ID" value="Solyc07g040805.1"/>
</dbReference>